<accession>A0ABY2S7M8</accession>
<comment type="caution">
    <text evidence="4">The sequence shown here is derived from an EMBL/GenBank/DDBJ whole genome shotgun (WGS) entry which is preliminary data.</text>
</comment>
<evidence type="ECO:0000313" key="5">
    <source>
        <dbReference type="Proteomes" id="UP000309992"/>
    </source>
</evidence>
<feature type="domain" description="Mammalian cell entry C-terminal" evidence="3">
    <location>
        <begin position="125"/>
        <end position="309"/>
    </location>
</feature>
<dbReference type="Proteomes" id="UP000309992">
    <property type="component" value="Unassembled WGS sequence"/>
</dbReference>
<organism evidence="4 5">
    <name type="scientific">Prauserella endophytica</name>
    <dbReference type="NCBI Taxonomy" id="1592324"/>
    <lineage>
        <taxon>Bacteria</taxon>
        <taxon>Bacillati</taxon>
        <taxon>Actinomycetota</taxon>
        <taxon>Actinomycetes</taxon>
        <taxon>Pseudonocardiales</taxon>
        <taxon>Pseudonocardiaceae</taxon>
        <taxon>Prauserella</taxon>
        <taxon>Prauserella coralliicola group</taxon>
    </lineage>
</organism>
<dbReference type="Pfam" id="PF11887">
    <property type="entry name" value="Mce4_CUP1"/>
    <property type="match status" value="1"/>
</dbReference>
<dbReference type="RefSeq" id="WP_137095213.1">
    <property type="nucleotide sequence ID" value="NZ_SWMS01000006.1"/>
</dbReference>
<dbReference type="InterPro" id="IPR003399">
    <property type="entry name" value="Mce/MlaD"/>
</dbReference>
<dbReference type="PANTHER" id="PTHR33371:SF19">
    <property type="entry name" value="MCE-FAMILY PROTEIN MCE4A"/>
    <property type="match status" value="1"/>
</dbReference>
<gene>
    <name evidence="4" type="ORF">FCN18_13350</name>
</gene>
<evidence type="ECO:0000259" key="2">
    <source>
        <dbReference type="Pfam" id="PF02470"/>
    </source>
</evidence>
<feature type="domain" description="Mce/MlaD" evidence="2">
    <location>
        <begin position="41"/>
        <end position="115"/>
    </location>
</feature>
<dbReference type="EMBL" id="SWMS01000006">
    <property type="protein sequence ID" value="TKG71100.1"/>
    <property type="molecule type" value="Genomic_DNA"/>
</dbReference>
<dbReference type="InterPro" id="IPR024516">
    <property type="entry name" value="Mce_C"/>
</dbReference>
<feature type="region of interest" description="Disordered" evidence="1">
    <location>
        <begin position="335"/>
        <end position="372"/>
    </location>
</feature>
<evidence type="ECO:0000313" key="4">
    <source>
        <dbReference type="EMBL" id="TKG71100.1"/>
    </source>
</evidence>
<evidence type="ECO:0000259" key="3">
    <source>
        <dbReference type="Pfam" id="PF11887"/>
    </source>
</evidence>
<dbReference type="Pfam" id="PF02470">
    <property type="entry name" value="MlaD"/>
    <property type="match status" value="1"/>
</dbReference>
<protein>
    <submittedName>
        <fullName evidence="4">MCE family protein</fullName>
    </submittedName>
</protein>
<dbReference type="PANTHER" id="PTHR33371">
    <property type="entry name" value="INTERMEMBRANE PHOSPHOLIPID TRANSPORT SYSTEM BINDING PROTEIN MLAD-RELATED"/>
    <property type="match status" value="1"/>
</dbReference>
<sequence length="409" mass="42433">MARETSRASLALRGLAVAIALVTGSVALVATGEGSSSGGAAVTATLPVSAGPIRDDSPVQFRGVPVGRLAAVDAGPGGSNLSLDLDPALLDRVPANVQVRLLPRTLFGDQYIDLAVPRGAEPEGSLAGGAVLTADTSGRTVRLYDAYARLYELITALRPAELQAALTALADTLRGRGAELGAMIDDAAELTGTARPLIDSLGEDLTTVAELVRDLSASAPDLMRALDDAVALSRTVVAERRSLGEVLAAGIDLTAQSERMLVGSADRVIRLAHSTEPIADVLGRHPDAAEEVLDAAGFFLQGAERVFATGRFKISAALTFDQPYPYTAEDCPRYPGLDGPNCGDPVPARSEQRTPAPGGLTGPVGSPQEKRTVEELAPLLPEPTARNQQPDLLTLLLGPLLRGSRVVVP</sequence>
<proteinExistence type="predicted"/>
<evidence type="ECO:0000256" key="1">
    <source>
        <dbReference type="SAM" id="MobiDB-lite"/>
    </source>
</evidence>
<name>A0ABY2S7M8_9PSEU</name>
<keyword evidence="5" id="KW-1185">Reference proteome</keyword>
<dbReference type="InterPro" id="IPR052336">
    <property type="entry name" value="MlaD_Phospholipid_Transporter"/>
</dbReference>
<reference evidence="4 5" key="1">
    <citation type="journal article" date="2015" name="Antonie Van Leeuwenhoek">
        <title>Prauserella endophytica sp. nov., an endophytic actinobacterium isolated from Tamarix taklamakanensis.</title>
        <authorList>
            <person name="Liu J.M."/>
            <person name="Habden X."/>
            <person name="Guo L."/>
            <person name="Tuo L."/>
            <person name="Jiang Z.K."/>
            <person name="Liu S.W."/>
            <person name="Liu X.F."/>
            <person name="Chen L."/>
            <person name="Li R.F."/>
            <person name="Zhang Y.Q."/>
            <person name="Sun C.H."/>
        </authorList>
    </citation>
    <scope>NUCLEOTIDE SEQUENCE [LARGE SCALE GENOMIC DNA]</scope>
    <source>
        <strain evidence="4 5">CGMCC 4.7182</strain>
    </source>
</reference>